<comment type="caution">
    <text evidence="1">The sequence shown here is derived from an EMBL/GenBank/DDBJ whole genome shotgun (WGS) entry which is preliminary data.</text>
</comment>
<gene>
    <name evidence="1" type="ORF">EC604_14930</name>
</gene>
<dbReference type="RefSeq" id="WP_123064934.1">
    <property type="nucleotide sequence ID" value="NZ_RIAS01000007.1"/>
</dbReference>
<evidence type="ECO:0000313" key="2">
    <source>
        <dbReference type="Proteomes" id="UP000323664"/>
    </source>
</evidence>
<dbReference type="EMBL" id="RIAS01000007">
    <property type="protein sequence ID" value="KAA8785137.1"/>
    <property type="molecule type" value="Genomic_DNA"/>
</dbReference>
<protein>
    <submittedName>
        <fullName evidence="1">DUF3221 domain-containing protein</fullName>
    </submittedName>
</protein>
<sequence>MKKIMLIILISLITLPACTNKEEKENYPIYEGTVVFKTEENDKYKILVLQNISKEDLENGKLEDFIELAQEQTEASYYYIEKKNYESIDLGQRVRITADFNQNESLPPIRTVVKIEKISD</sequence>
<name>A0A5M9WTY9_PAEAM</name>
<evidence type="ECO:0000313" key="1">
    <source>
        <dbReference type="EMBL" id="KAA8785137.1"/>
    </source>
</evidence>
<accession>A0A5M9WTY9</accession>
<organism evidence="1 2">
    <name type="scientific">Paenibacillus amylolyticus</name>
    <dbReference type="NCBI Taxonomy" id="1451"/>
    <lineage>
        <taxon>Bacteria</taxon>
        <taxon>Bacillati</taxon>
        <taxon>Bacillota</taxon>
        <taxon>Bacilli</taxon>
        <taxon>Bacillales</taxon>
        <taxon>Paenibacillaceae</taxon>
        <taxon>Paenibacillus</taxon>
    </lineage>
</organism>
<proteinExistence type="predicted"/>
<dbReference type="InterPro" id="IPR021598">
    <property type="entry name" value="DUF3221"/>
</dbReference>
<dbReference type="Pfam" id="PF11518">
    <property type="entry name" value="DUF3221"/>
    <property type="match status" value="1"/>
</dbReference>
<dbReference type="Proteomes" id="UP000323664">
    <property type="component" value="Unassembled WGS sequence"/>
</dbReference>
<dbReference type="OrthoDB" id="2623374at2"/>
<dbReference type="AlphaFoldDB" id="A0A5M9WTY9"/>
<reference evidence="1 2" key="1">
    <citation type="journal article" date="2019" name="J. Ind. Microbiol. Biotechnol.">
        <title>Paenibacillus amylolyticus 27C64 has a diverse set of carbohydrate-active enzymes and complete pectin deconstruction system.</title>
        <authorList>
            <person name="Keggi C."/>
            <person name="Doran-Peterson J."/>
        </authorList>
    </citation>
    <scope>NUCLEOTIDE SEQUENCE [LARGE SCALE GENOMIC DNA]</scope>
    <source>
        <strain evidence="1 2">27C64</strain>
    </source>
</reference>